<dbReference type="AlphaFoldDB" id="T1AZN6"/>
<dbReference type="Gene3D" id="2.130.10.10">
    <property type="entry name" value="YVTN repeat-like/Quinoprotein amine dehydrogenase"/>
    <property type="match status" value="1"/>
</dbReference>
<dbReference type="InterPro" id="IPR052025">
    <property type="entry name" value="Xyloglucanase_GH74"/>
</dbReference>
<dbReference type="CDD" id="cd15482">
    <property type="entry name" value="Sialidase_non-viral"/>
    <property type="match status" value="1"/>
</dbReference>
<evidence type="ECO:0000313" key="1">
    <source>
        <dbReference type="EMBL" id="EQD61823.1"/>
    </source>
</evidence>
<dbReference type="GO" id="GO:0010411">
    <property type="term" value="P:xyloglucan metabolic process"/>
    <property type="evidence" value="ECO:0007669"/>
    <property type="project" value="TreeGrafter"/>
</dbReference>
<dbReference type="SUPFAM" id="SSF110296">
    <property type="entry name" value="Oligoxyloglucan reducing end-specific cellobiohydrolase"/>
    <property type="match status" value="1"/>
</dbReference>
<protein>
    <submittedName>
        <fullName evidence="1">BNR/Asp-box repeat domain protein</fullName>
    </submittedName>
</protein>
<reference evidence="1" key="2">
    <citation type="journal article" date="2014" name="ISME J.">
        <title>Microbial stratification in low pH oxic and suboxic macroscopic growths along an acid mine drainage.</title>
        <authorList>
            <person name="Mendez-Garcia C."/>
            <person name="Mesa V."/>
            <person name="Sprenger R.R."/>
            <person name="Richter M."/>
            <person name="Diez M.S."/>
            <person name="Solano J."/>
            <person name="Bargiela R."/>
            <person name="Golyshina O.V."/>
            <person name="Manteca A."/>
            <person name="Ramos J.L."/>
            <person name="Gallego J.R."/>
            <person name="Llorente I."/>
            <person name="Martins Dos Santos V.A."/>
            <person name="Jensen O.N."/>
            <person name="Pelaez A.I."/>
            <person name="Sanchez J."/>
            <person name="Ferrer M."/>
        </authorList>
    </citation>
    <scope>NUCLEOTIDE SEQUENCE</scope>
</reference>
<dbReference type="EMBL" id="AUZY01004782">
    <property type="protein sequence ID" value="EQD61823.1"/>
    <property type="molecule type" value="Genomic_DNA"/>
</dbReference>
<comment type="caution">
    <text evidence="1">The sequence shown here is derived from an EMBL/GenBank/DDBJ whole genome shotgun (WGS) entry which is preliminary data.</text>
</comment>
<dbReference type="PANTHER" id="PTHR43739:SF5">
    <property type="entry name" value="EXO-ALPHA-SIALIDASE"/>
    <property type="match status" value="1"/>
</dbReference>
<dbReference type="InterPro" id="IPR015943">
    <property type="entry name" value="WD40/YVTN_repeat-like_dom_sf"/>
</dbReference>
<proteinExistence type="predicted"/>
<feature type="non-terminal residue" evidence="1">
    <location>
        <position position="1"/>
    </location>
</feature>
<sequence length="176" mass="18890">AVTGVPGNNRTFYFGSVDGGVWKTGDAGRTWKPIFDHEPVGSIGALAVAPSDTNVIYVGTGEGDMRSDVAQGDGVYKSTNGGRTWTHLGLADTRQIARIIVDPHDPNIVFVAALGHPYGPNAERGVFRSLDGGRHWQKVLYLNDNTGAVDLAFKPGDSPDDAMRRCGRRAGRLERV</sequence>
<organism evidence="1">
    <name type="scientific">mine drainage metagenome</name>
    <dbReference type="NCBI Taxonomy" id="410659"/>
    <lineage>
        <taxon>unclassified sequences</taxon>
        <taxon>metagenomes</taxon>
        <taxon>ecological metagenomes</taxon>
    </lineage>
</organism>
<accession>T1AZN6</accession>
<name>T1AZN6_9ZZZZ</name>
<reference evidence="1" key="1">
    <citation type="submission" date="2013-08" db="EMBL/GenBank/DDBJ databases">
        <authorList>
            <person name="Mendez C."/>
            <person name="Richter M."/>
            <person name="Ferrer M."/>
            <person name="Sanchez J."/>
        </authorList>
    </citation>
    <scope>NUCLEOTIDE SEQUENCE</scope>
</reference>
<feature type="non-terminal residue" evidence="1">
    <location>
        <position position="176"/>
    </location>
</feature>
<dbReference type="PANTHER" id="PTHR43739">
    <property type="entry name" value="XYLOGLUCANASE (EUROFUNG)"/>
    <property type="match status" value="1"/>
</dbReference>
<gene>
    <name evidence="1" type="ORF">B1B_07509</name>
</gene>